<organism evidence="1 2">
    <name type="scientific">Lindgomyces ingoldianus</name>
    <dbReference type="NCBI Taxonomy" id="673940"/>
    <lineage>
        <taxon>Eukaryota</taxon>
        <taxon>Fungi</taxon>
        <taxon>Dikarya</taxon>
        <taxon>Ascomycota</taxon>
        <taxon>Pezizomycotina</taxon>
        <taxon>Dothideomycetes</taxon>
        <taxon>Pleosporomycetidae</taxon>
        <taxon>Pleosporales</taxon>
        <taxon>Lindgomycetaceae</taxon>
        <taxon>Lindgomyces</taxon>
    </lineage>
</organism>
<comment type="caution">
    <text evidence="1">The sequence shown here is derived from an EMBL/GenBank/DDBJ whole genome shotgun (WGS) entry which is preliminary data.</text>
</comment>
<evidence type="ECO:0000313" key="1">
    <source>
        <dbReference type="EMBL" id="KAF2474002.1"/>
    </source>
</evidence>
<protein>
    <submittedName>
        <fullName evidence="1">Uncharacterized protein</fullName>
    </submittedName>
</protein>
<proteinExistence type="predicted"/>
<dbReference type="EMBL" id="MU003499">
    <property type="protein sequence ID" value="KAF2474002.1"/>
    <property type="molecule type" value="Genomic_DNA"/>
</dbReference>
<gene>
    <name evidence="1" type="ORF">BDR25DRAFT_126943</name>
</gene>
<dbReference type="Proteomes" id="UP000799755">
    <property type="component" value="Unassembled WGS sequence"/>
</dbReference>
<evidence type="ECO:0000313" key="2">
    <source>
        <dbReference type="Proteomes" id="UP000799755"/>
    </source>
</evidence>
<accession>A0ACB6R4L2</accession>
<keyword evidence="2" id="KW-1185">Reference proteome</keyword>
<name>A0ACB6R4L2_9PLEO</name>
<reference evidence="1" key="1">
    <citation type="journal article" date="2020" name="Stud. Mycol.">
        <title>101 Dothideomycetes genomes: a test case for predicting lifestyles and emergence of pathogens.</title>
        <authorList>
            <person name="Haridas S."/>
            <person name="Albert R."/>
            <person name="Binder M."/>
            <person name="Bloem J."/>
            <person name="Labutti K."/>
            <person name="Salamov A."/>
            <person name="Andreopoulos B."/>
            <person name="Baker S."/>
            <person name="Barry K."/>
            <person name="Bills G."/>
            <person name="Bluhm B."/>
            <person name="Cannon C."/>
            <person name="Castanera R."/>
            <person name="Culley D."/>
            <person name="Daum C."/>
            <person name="Ezra D."/>
            <person name="Gonzalez J."/>
            <person name="Henrissat B."/>
            <person name="Kuo A."/>
            <person name="Liang C."/>
            <person name="Lipzen A."/>
            <person name="Lutzoni F."/>
            <person name="Magnuson J."/>
            <person name="Mondo S."/>
            <person name="Nolan M."/>
            <person name="Ohm R."/>
            <person name="Pangilinan J."/>
            <person name="Park H.-J."/>
            <person name="Ramirez L."/>
            <person name="Alfaro M."/>
            <person name="Sun H."/>
            <person name="Tritt A."/>
            <person name="Yoshinaga Y."/>
            <person name="Zwiers L.-H."/>
            <person name="Turgeon B."/>
            <person name="Goodwin S."/>
            <person name="Spatafora J."/>
            <person name="Crous P."/>
            <person name="Grigoriev I."/>
        </authorList>
    </citation>
    <scope>NUCLEOTIDE SEQUENCE</scope>
    <source>
        <strain evidence="1">ATCC 200398</strain>
    </source>
</reference>
<sequence length="197" mass="21375">MILVDRCDPDPICGSLKDGPVPMPARHVPFRTYEQPCHPEARRPRRSGRSGNTLHRDWCRPPSSVHPPANPPADGTGPSGLRPSPPFAVPSSTSVLKQGRPLPATAAGHTASQRIIHSASRPAPAPCPPALISLFIQNSTRRSRGEHESMLTMRRCNRSQSLPKPFQSIVVTRRVQSNLTGQPQKQIACVKALEACA</sequence>